<evidence type="ECO:0000313" key="7">
    <source>
        <dbReference type="Proteomes" id="UP000319143"/>
    </source>
</evidence>
<gene>
    <name evidence="6" type="ORF">Poly41_29830</name>
</gene>
<feature type="transmembrane region" description="Helical" evidence="5">
    <location>
        <begin position="9"/>
        <end position="29"/>
    </location>
</feature>
<sequence>MSRIESREFACVGWAFAWFFFVLLSYFAIRPIRETMGIEGGTQQLPHLFLITFLAMLVTVPIYSLLVIRLPRRWLVRVVYHFFAICLLVFWALLQVKSSLVSVWTARVIFVWVNVFALFATSVFWSVLADLFTSEQAKRLFGLIAAGGTAGAIAGSLFTALLARQFSTSTLLLVPAVLLEVGLVCAWKLELNSAKLHSTKTNTGSVPSPPTIQSASVATSDSPTGGGLWTGIVQVVQSPYLASICLFLFFVQLLGTQLYLQQANIVNQAIESTADRIRLFASLDLGVQLLTLLVQTVLTGAVLRRFGISVALAILPIVYGIGFMVLANTQSLDALVMLVIATRASGYGITVPAREVLFTVVNREQKYKSKNFIDTVVLRGGDAIAAQVFRGLQAIGVSMTALNWYALPVTAIWFVGAWRLGQRQERLATKKNES</sequence>
<feature type="transmembrane region" description="Helical" evidence="5">
    <location>
        <begin position="240"/>
        <end position="260"/>
    </location>
</feature>
<proteinExistence type="predicted"/>
<feature type="transmembrane region" description="Helical" evidence="5">
    <location>
        <begin position="106"/>
        <end position="128"/>
    </location>
</feature>
<feature type="transmembrane region" description="Helical" evidence="5">
    <location>
        <begin position="402"/>
        <end position="421"/>
    </location>
</feature>
<evidence type="ECO:0000256" key="4">
    <source>
        <dbReference type="SAM" id="MobiDB-lite"/>
    </source>
</evidence>
<keyword evidence="7" id="KW-1185">Reference proteome</keyword>
<dbReference type="EMBL" id="SJPV01000004">
    <property type="protein sequence ID" value="TWU38507.1"/>
    <property type="molecule type" value="Genomic_DNA"/>
</dbReference>
<name>A0A5C6DRM2_9BACT</name>
<dbReference type="PANTHER" id="PTHR43596:SF1">
    <property type="entry name" value="ADP,ATP CARRIER PROTEIN"/>
    <property type="match status" value="1"/>
</dbReference>
<dbReference type="SUPFAM" id="SSF103473">
    <property type="entry name" value="MFS general substrate transporter"/>
    <property type="match status" value="1"/>
</dbReference>
<accession>A0A5C6DRM2</accession>
<feature type="transmembrane region" description="Helical" evidence="5">
    <location>
        <begin position="49"/>
        <end position="68"/>
    </location>
</feature>
<reference evidence="6 7" key="1">
    <citation type="submission" date="2019-02" db="EMBL/GenBank/DDBJ databases">
        <title>Deep-cultivation of Planctomycetes and their phenomic and genomic characterization uncovers novel biology.</title>
        <authorList>
            <person name="Wiegand S."/>
            <person name="Jogler M."/>
            <person name="Boedeker C."/>
            <person name="Pinto D."/>
            <person name="Vollmers J."/>
            <person name="Rivas-Marin E."/>
            <person name="Kohn T."/>
            <person name="Peeters S.H."/>
            <person name="Heuer A."/>
            <person name="Rast P."/>
            <person name="Oberbeckmann S."/>
            <person name="Bunk B."/>
            <person name="Jeske O."/>
            <person name="Meyerdierks A."/>
            <person name="Storesund J.E."/>
            <person name="Kallscheuer N."/>
            <person name="Luecker S."/>
            <person name="Lage O.M."/>
            <person name="Pohl T."/>
            <person name="Merkel B.J."/>
            <person name="Hornburger P."/>
            <person name="Mueller R.-W."/>
            <person name="Bruemmer F."/>
            <person name="Labrenz M."/>
            <person name="Spormann A.M."/>
            <person name="Op Den Camp H."/>
            <person name="Overmann J."/>
            <person name="Amann R."/>
            <person name="Jetten M.S.M."/>
            <person name="Mascher T."/>
            <person name="Medema M.H."/>
            <person name="Devos D.P."/>
            <person name="Kaster A.-K."/>
            <person name="Ovreas L."/>
            <person name="Rohde M."/>
            <person name="Galperin M.Y."/>
            <person name="Jogler C."/>
        </authorList>
    </citation>
    <scope>NUCLEOTIDE SEQUENCE [LARGE SCALE GENOMIC DNA]</scope>
    <source>
        <strain evidence="6 7">Poly41</strain>
    </source>
</reference>
<feature type="region of interest" description="Disordered" evidence="4">
    <location>
        <begin position="198"/>
        <end position="221"/>
    </location>
</feature>
<dbReference type="AlphaFoldDB" id="A0A5C6DRM2"/>
<evidence type="ECO:0000256" key="3">
    <source>
        <dbReference type="ARBA" id="ARBA00023136"/>
    </source>
</evidence>
<keyword evidence="1 5" id="KW-0812">Transmembrane</keyword>
<comment type="caution">
    <text evidence="6">The sequence shown here is derived from an EMBL/GenBank/DDBJ whole genome shotgun (WGS) entry which is preliminary data.</text>
</comment>
<dbReference type="Gene3D" id="1.20.1250.20">
    <property type="entry name" value="MFS general substrate transporter like domains"/>
    <property type="match status" value="1"/>
</dbReference>
<protein>
    <submittedName>
        <fullName evidence="6">Major Facilitator Superfamily protein</fullName>
    </submittedName>
</protein>
<dbReference type="RefSeq" id="WP_146526845.1">
    <property type="nucleotide sequence ID" value="NZ_SJPV01000004.1"/>
</dbReference>
<dbReference type="Pfam" id="PF07690">
    <property type="entry name" value="MFS_1"/>
    <property type="match status" value="1"/>
</dbReference>
<dbReference type="PANTHER" id="PTHR43596">
    <property type="entry name" value="ADP,ATP CARRIER PROTEIN"/>
    <property type="match status" value="1"/>
</dbReference>
<feature type="transmembrane region" description="Helical" evidence="5">
    <location>
        <begin position="140"/>
        <end position="163"/>
    </location>
</feature>
<evidence type="ECO:0000256" key="1">
    <source>
        <dbReference type="ARBA" id="ARBA00022692"/>
    </source>
</evidence>
<dbReference type="InterPro" id="IPR011701">
    <property type="entry name" value="MFS"/>
</dbReference>
<dbReference type="Proteomes" id="UP000319143">
    <property type="component" value="Unassembled WGS sequence"/>
</dbReference>
<feature type="transmembrane region" description="Helical" evidence="5">
    <location>
        <begin position="310"/>
        <end position="327"/>
    </location>
</feature>
<feature type="transmembrane region" description="Helical" evidence="5">
    <location>
        <begin position="75"/>
        <end position="94"/>
    </location>
</feature>
<organism evidence="6 7">
    <name type="scientific">Novipirellula artificiosorum</name>
    <dbReference type="NCBI Taxonomy" id="2528016"/>
    <lineage>
        <taxon>Bacteria</taxon>
        <taxon>Pseudomonadati</taxon>
        <taxon>Planctomycetota</taxon>
        <taxon>Planctomycetia</taxon>
        <taxon>Pirellulales</taxon>
        <taxon>Pirellulaceae</taxon>
        <taxon>Novipirellula</taxon>
    </lineage>
</organism>
<dbReference type="OrthoDB" id="199378at2"/>
<evidence type="ECO:0000256" key="2">
    <source>
        <dbReference type="ARBA" id="ARBA00022989"/>
    </source>
</evidence>
<keyword evidence="2 5" id="KW-1133">Transmembrane helix</keyword>
<evidence type="ECO:0000256" key="5">
    <source>
        <dbReference type="SAM" id="Phobius"/>
    </source>
</evidence>
<dbReference type="InterPro" id="IPR036259">
    <property type="entry name" value="MFS_trans_sf"/>
</dbReference>
<dbReference type="GO" id="GO:0022857">
    <property type="term" value="F:transmembrane transporter activity"/>
    <property type="evidence" value="ECO:0007669"/>
    <property type="project" value="InterPro"/>
</dbReference>
<keyword evidence="3 5" id="KW-0472">Membrane</keyword>
<evidence type="ECO:0000313" key="6">
    <source>
        <dbReference type="EMBL" id="TWU38507.1"/>
    </source>
</evidence>